<proteinExistence type="predicted"/>
<name>A0A1G7Q1F6_9SPHI</name>
<evidence type="ECO:0000313" key="2">
    <source>
        <dbReference type="Proteomes" id="UP000199705"/>
    </source>
</evidence>
<dbReference type="Gene3D" id="3.40.718.10">
    <property type="entry name" value="Isopropylmalate Dehydrogenase"/>
    <property type="match status" value="1"/>
</dbReference>
<dbReference type="AlphaFoldDB" id="A0A1G7Q1F6"/>
<protein>
    <submittedName>
        <fullName evidence="1">Isocitrate dehydrogenase</fullName>
    </submittedName>
</protein>
<dbReference type="Proteomes" id="UP000199705">
    <property type="component" value="Unassembled WGS sequence"/>
</dbReference>
<evidence type="ECO:0000313" key="1">
    <source>
        <dbReference type="EMBL" id="SDF91460.1"/>
    </source>
</evidence>
<organism evidence="1 2">
    <name type="scientific">Mucilaginibacter gossypii</name>
    <dbReference type="NCBI Taxonomy" id="551996"/>
    <lineage>
        <taxon>Bacteria</taxon>
        <taxon>Pseudomonadati</taxon>
        <taxon>Bacteroidota</taxon>
        <taxon>Sphingobacteriia</taxon>
        <taxon>Sphingobacteriales</taxon>
        <taxon>Sphingobacteriaceae</taxon>
        <taxon>Mucilaginibacter</taxon>
    </lineage>
</organism>
<dbReference type="SUPFAM" id="SSF53659">
    <property type="entry name" value="Isocitrate/Isopropylmalate dehydrogenase-like"/>
    <property type="match status" value="1"/>
</dbReference>
<sequence length="61" mass="6180">MTTITVAKGDGIGPEIMDATLSITLAAGAKIEIQEVSVGEQVYLSGNTSGNVSIQATVVTQ</sequence>
<dbReference type="RefSeq" id="WP_091162890.1">
    <property type="nucleotide sequence ID" value="NZ_FNCG01000001.1"/>
</dbReference>
<gene>
    <name evidence="1" type="ORF">SAMN05192573_101721</name>
</gene>
<dbReference type="STRING" id="551996.SAMN05192573_101721"/>
<dbReference type="EMBL" id="FNCG01000001">
    <property type="protein sequence ID" value="SDF91460.1"/>
    <property type="molecule type" value="Genomic_DNA"/>
</dbReference>
<keyword evidence="2" id="KW-1185">Reference proteome</keyword>
<reference evidence="2" key="1">
    <citation type="submission" date="2016-10" db="EMBL/GenBank/DDBJ databases">
        <authorList>
            <person name="Varghese N."/>
            <person name="Submissions S."/>
        </authorList>
    </citation>
    <scope>NUCLEOTIDE SEQUENCE [LARGE SCALE GENOMIC DNA]</scope>
    <source>
        <strain evidence="2">Gh-67</strain>
    </source>
</reference>
<accession>A0A1G7Q1F6</accession>